<evidence type="ECO:0000313" key="1">
    <source>
        <dbReference type="EMBL" id="MED6189672.1"/>
    </source>
</evidence>
<dbReference type="EMBL" id="JASCZI010183748">
    <property type="protein sequence ID" value="MED6189672.1"/>
    <property type="molecule type" value="Genomic_DNA"/>
</dbReference>
<proteinExistence type="predicted"/>
<name>A0ABU6WWF3_9FABA</name>
<dbReference type="Proteomes" id="UP001341840">
    <property type="component" value="Unassembled WGS sequence"/>
</dbReference>
<keyword evidence="2" id="KW-1185">Reference proteome</keyword>
<gene>
    <name evidence="1" type="ORF">PIB30_098354</name>
</gene>
<evidence type="ECO:0000313" key="2">
    <source>
        <dbReference type="Proteomes" id="UP001341840"/>
    </source>
</evidence>
<sequence>MVRPHPLGSAVARSEIAKIHNLKPPRARTILMARSHASRARLMALARPRGELNDIRPKQHKYVAHLRPSLGARARPCVRTMAVARPRPRALSFRTNYCKEKQVEKMEFGKLASGAIKQPTHMRGILHQSYVQKLRFHAYAWTSVSHSRICVSQEHRVSNAHA</sequence>
<accession>A0ABU6WWF3</accession>
<protein>
    <submittedName>
        <fullName evidence="1">Uncharacterized protein</fullName>
    </submittedName>
</protein>
<reference evidence="1 2" key="1">
    <citation type="journal article" date="2023" name="Plants (Basel)">
        <title>Bridging the Gap: Combining Genomics and Transcriptomics Approaches to Understand Stylosanthes scabra, an Orphan Legume from the Brazilian Caatinga.</title>
        <authorList>
            <person name="Ferreira-Neto J.R.C."/>
            <person name="da Silva M.D."/>
            <person name="Binneck E."/>
            <person name="de Melo N.F."/>
            <person name="da Silva R.H."/>
            <person name="de Melo A.L.T.M."/>
            <person name="Pandolfi V."/>
            <person name="Bustamante F.O."/>
            <person name="Brasileiro-Vidal A.C."/>
            <person name="Benko-Iseppon A.M."/>
        </authorList>
    </citation>
    <scope>NUCLEOTIDE SEQUENCE [LARGE SCALE GENOMIC DNA]</scope>
    <source>
        <tissue evidence="1">Leaves</tissue>
    </source>
</reference>
<organism evidence="1 2">
    <name type="scientific">Stylosanthes scabra</name>
    <dbReference type="NCBI Taxonomy" id="79078"/>
    <lineage>
        <taxon>Eukaryota</taxon>
        <taxon>Viridiplantae</taxon>
        <taxon>Streptophyta</taxon>
        <taxon>Embryophyta</taxon>
        <taxon>Tracheophyta</taxon>
        <taxon>Spermatophyta</taxon>
        <taxon>Magnoliopsida</taxon>
        <taxon>eudicotyledons</taxon>
        <taxon>Gunneridae</taxon>
        <taxon>Pentapetalae</taxon>
        <taxon>rosids</taxon>
        <taxon>fabids</taxon>
        <taxon>Fabales</taxon>
        <taxon>Fabaceae</taxon>
        <taxon>Papilionoideae</taxon>
        <taxon>50 kb inversion clade</taxon>
        <taxon>dalbergioids sensu lato</taxon>
        <taxon>Dalbergieae</taxon>
        <taxon>Pterocarpus clade</taxon>
        <taxon>Stylosanthes</taxon>
    </lineage>
</organism>
<comment type="caution">
    <text evidence="1">The sequence shown here is derived from an EMBL/GenBank/DDBJ whole genome shotgun (WGS) entry which is preliminary data.</text>
</comment>